<dbReference type="RefSeq" id="XP_003027186.1">
    <property type="nucleotide sequence ID" value="XM_003027140.1"/>
</dbReference>
<evidence type="ECO:0000313" key="2">
    <source>
        <dbReference type="EMBL" id="EFI92283.1"/>
    </source>
</evidence>
<gene>
    <name evidence="2" type="ORF">SCHCODRAFT_113798</name>
</gene>
<dbReference type="EMBL" id="GL377313">
    <property type="protein sequence ID" value="EFI92283.1"/>
    <property type="molecule type" value="Genomic_DNA"/>
</dbReference>
<name>D8QIT4_SCHCM</name>
<dbReference type="VEuPathDB" id="FungiDB:SCHCODRAFT_02643332"/>
<dbReference type="OrthoDB" id="10402621at2759"/>
<feature type="region of interest" description="Disordered" evidence="1">
    <location>
        <begin position="1"/>
        <end position="54"/>
    </location>
</feature>
<dbReference type="GeneID" id="9597065"/>
<evidence type="ECO:0000313" key="3">
    <source>
        <dbReference type="Proteomes" id="UP000007431"/>
    </source>
</evidence>
<dbReference type="Proteomes" id="UP000007431">
    <property type="component" value="Unassembled WGS sequence"/>
</dbReference>
<organism evidence="3">
    <name type="scientific">Schizophyllum commune (strain H4-8 / FGSC 9210)</name>
    <name type="common">Split gill fungus</name>
    <dbReference type="NCBI Taxonomy" id="578458"/>
    <lineage>
        <taxon>Eukaryota</taxon>
        <taxon>Fungi</taxon>
        <taxon>Dikarya</taxon>
        <taxon>Basidiomycota</taxon>
        <taxon>Agaricomycotina</taxon>
        <taxon>Agaricomycetes</taxon>
        <taxon>Agaricomycetidae</taxon>
        <taxon>Agaricales</taxon>
        <taxon>Schizophyllaceae</taxon>
        <taxon>Schizophyllum</taxon>
    </lineage>
</organism>
<evidence type="ECO:0000256" key="1">
    <source>
        <dbReference type="SAM" id="MobiDB-lite"/>
    </source>
</evidence>
<dbReference type="AlphaFoldDB" id="D8QIT4"/>
<dbReference type="InParanoid" id="D8QIT4"/>
<feature type="compositionally biased region" description="Low complexity" evidence="1">
    <location>
        <begin position="8"/>
        <end position="31"/>
    </location>
</feature>
<proteinExistence type="predicted"/>
<feature type="non-terminal residue" evidence="2">
    <location>
        <position position="71"/>
    </location>
</feature>
<dbReference type="HOGENOM" id="CLU_2741470_0_0_1"/>
<dbReference type="KEGG" id="scm:SCHCO_02643332"/>
<protein>
    <submittedName>
        <fullName evidence="2">Uncharacterized protein</fullName>
    </submittedName>
</protein>
<accession>D8QIT4</accession>
<sequence>MDFFREFSLSSVNDSSASLSSPAPSEQTSSSHNTSARHDAPLPVSDASLDDVENAPVDYERSTVAFYCIVA</sequence>
<keyword evidence="3" id="KW-1185">Reference proteome</keyword>
<reference evidence="2 3" key="1">
    <citation type="journal article" date="2010" name="Nat. Biotechnol.">
        <title>Genome sequence of the model mushroom Schizophyllum commune.</title>
        <authorList>
            <person name="Ohm R.A."/>
            <person name="de Jong J.F."/>
            <person name="Lugones L.G."/>
            <person name="Aerts A."/>
            <person name="Kothe E."/>
            <person name="Stajich J.E."/>
            <person name="de Vries R.P."/>
            <person name="Record E."/>
            <person name="Levasseur A."/>
            <person name="Baker S.E."/>
            <person name="Bartholomew K.A."/>
            <person name="Coutinho P.M."/>
            <person name="Erdmann S."/>
            <person name="Fowler T.J."/>
            <person name="Gathman A.C."/>
            <person name="Lombard V."/>
            <person name="Henrissat B."/>
            <person name="Knabe N."/>
            <person name="Kuees U."/>
            <person name="Lilly W.W."/>
            <person name="Lindquist E."/>
            <person name="Lucas S."/>
            <person name="Magnuson J.K."/>
            <person name="Piumi F."/>
            <person name="Raudaskoski M."/>
            <person name="Salamov A."/>
            <person name="Schmutz J."/>
            <person name="Schwarze F.W.M.R."/>
            <person name="vanKuyk P.A."/>
            <person name="Horton J.S."/>
            <person name="Grigoriev I.V."/>
            <person name="Woesten H.A.B."/>
        </authorList>
    </citation>
    <scope>NUCLEOTIDE SEQUENCE [LARGE SCALE GENOMIC DNA]</scope>
    <source>
        <strain evidence="3">H4-8 / FGSC 9210</strain>
    </source>
</reference>